<dbReference type="Gene3D" id="2.40.40.10">
    <property type="entry name" value="RlpA-like domain"/>
    <property type="match status" value="1"/>
</dbReference>
<protein>
    <recommendedName>
        <fullName evidence="3">Endolytic peptidoglycan transglycosylase RlpA</fullName>
        <ecNumber evidence="3">4.2.2.-</ecNumber>
    </recommendedName>
</protein>
<reference evidence="6 7" key="1">
    <citation type="submission" date="2019-11" db="EMBL/GenBank/DDBJ databases">
        <title>The genome sequence of Methylocystis heyeri.</title>
        <authorList>
            <person name="Oshkin I.Y."/>
            <person name="Miroshnikov K."/>
            <person name="Dedysh S.N."/>
        </authorList>
    </citation>
    <scope>NUCLEOTIDE SEQUENCE [LARGE SCALE GENOMIC DNA]</scope>
    <source>
        <strain evidence="6 7">H2</strain>
    </source>
</reference>
<accession>A0A6B8KJT3</accession>
<comment type="function">
    <text evidence="3">Lytic transglycosylase with a strong preference for naked glycan strands that lack stem peptides.</text>
</comment>
<evidence type="ECO:0000256" key="2">
    <source>
        <dbReference type="ARBA" id="ARBA00023316"/>
    </source>
</evidence>
<organism evidence="6 7">
    <name type="scientific">Methylocystis heyeri</name>
    <dbReference type="NCBI Taxonomy" id="391905"/>
    <lineage>
        <taxon>Bacteria</taxon>
        <taxon>Pseudomonadati</taxon>
        <taxon>Pseudomonadota</taxon>
        <taxon>Alphaproteobacteria</taxon>
        <taxon>Hyphomicrobiales</taxon>
        <taxon>Methylocystaceae</taxon>
        <taxon>Methylocystis</taxon>
    </lineage>
</organism>
<dbReference type="InterPro" id="IPR012997">
    <property type="entry name" value="RplA"/>
</dbReference>
<dbReference type="EC" id="4.2.2.-" evidence="3"/>
<dbReference type="Proteomes" id="UP000309061">
    <property type="component" value="Chromosome"/>
</dbReference>
<sequence length="163" mass="17418">MAIGLASAPIEAKADVVSQLLDSIFVSSADQAYDYAPAERHGRHRRARSHWNYQPEASDGHGHSFTALASWYGGGSRAYEPNSHTASGERFNKWGLTAAHRTLPLGTRLLLTHGGRSCVVRINDRGPAAWTGRSLDVSKGAAAQLGLIQSGTGRVNVTVLASR</sequence>
<dbReference type="HAMAP" id="MF_02071">
    <property type="entry name" value="RlpA"/>
    <property type="match status" value="1"/>
</dbReference>
<dbReference type="InterPro" id="IPR009009">
    <property type="entry name" value="RlpA-like_DPBB"/>
</dbReference>
<dbReference type="InterPro" id="IPR034718">
    <property type="entry name" value="RlpA"/>
</dbReference>
<dbReference type="SUPFAM" id="SSF50685">
    <property type="entry name" value="Barwin-like endoglucanases"/>
    <property type="match status" value="1"/>
</dbReference>
<dbReference type="Pfam" id="PF03330">
    <property type="entry name" value="DPBB_1"/>
    <property type="match status" value="1"/>
</dbReference>
<dbReference type="PANTHER" id="PTHR34183">
    <property type="entry name" value="ENDOLYTIC PEPTIDOGLYCAN TRANSGLYCOSYLASE RLPA"/>
    <property type="match status" value="1"/>
</dbReference>
<dbReference type="EMBL" id="CP046052">
    <property type="protein sequence ID" value="QGM47962.1"/>
    <property type="molecule type" value="Genomic_DNA"/>
</dbReference>
<dbReference type="CDD" id="cd22268">
    <property type="entry name" value="DPBB_RlpA-like"/>
    <property type="match status" value="1"/>
</dbReference>
<dbReference type="AlphaFoldDB" id="A0A6B8KJT3"/>
<keyword evidence="7" id="KW-1185">Reference proteome</keyword>
<feature type="domain" description="RlpA-like protein double-psi beta-barrel" evidence="5">
    <location>
        <begin position="68"/>
        <end position="156"/>
    </location>
</feature>
<dbReference type="GO" id="GO:0071555">
    <property type="term" value="P:cell wall organization"/>
    <property type="evidence" value="ECO:0007669"/>
    <property type="project" value="UniProtKB-KW"/>
</dbReference>
<evidence type="ECO:0000313" key="6">
    <source>
        <dbReference type="EMBL" id="QGM47962.1"/>
    </source>
</evidence>
<evidence type="ECO:0000256" key="3">
    <source>
        <dbReference type="HAMAP-Rule" id="MF_02071"/>
    </source>
</evidence>
<dbReference type="OrthoDB" id="9779128at2"/>
<dbReference type="GO" id="GO:0008932">
    <property type="term" value="F:lytic endotransglycosylase activity"/>
    <property type="evidence" value="ECO:0007669"/>
    <property type="project" value="UniProtKB-UniRule"/>
</dbReference>
<keyword evidence="1 3" id="KW-0456">Lyase</keyword>
<gene>
    <name evidence="3" type="primary">rlpA</name>
    <name evidence="6" type="ORF">H2LOC_005585</name>
</gene>
<keyword evidence="2 3" id="KW-0961">Cell wall biogenesis/degradation</keyword>
<comment type="similarity">
    <text evidence="3 4">Belongs to the RlpA family.</text>
</comment>
<evidence type="ECO:0000256" key="1">
    <source>
        <dbReference type="ARBA" id="ARBA00023239"/>
    </source>
</evidence>
<dbReference type="PANTHER" id="PTHR34183:SF8">
    <property type="entry name" value="ENDOLYTIC PEPTIDOGLYCAN TRANSGLYCOSYLASE RLPA-RELATED"/>
    <property type="match status" value="1"/>
</dbReference>
<evidence type="ECO:0000256" key="4">
    <source>
        <dbReference type="RuleBase" id="RU003495"/>
    </source>
</evidence>
<dbReference type="KEGG" id="mhey:H2LOC_005585"/>
<name>A0A6B8KJT3_9HYPH</name>
<dbReference type="InterPro" id="IPR036908">
    <property type="entry name" value="RlpA-like_sf"/>
</dbReference>
<proteinExistence type="inferred from homology"/>
<dbReference type="GO" id="GO:0000270">
    <property type="term" value="P:peptidoglycan metabolic process"/>
    <property type="evidence" value="ECO:0007669"/>
    <property type="project" value="UniProtKB-UniRule"/>
</dbReference>
<evidence type="ECO:0000259" key="5">
    <source>
        <dbReference type="Pfam" id="PF03330"/>
    </source>
</evidence>
<evidence type="ECO:0000313" key="7">
    <source>
        <dbReference type="Proteomes" id="UP000309061"/>
    </source>
</evidence>
<dbReference type="NCBIfam" id="TIGR00413">
    <property type="entry name" value="rlpA"/>
    <property type="match status" value="1"/>
</dbReference>